<dbReference type="Proteomes" id="UP000593566">
    <property type="component" value="Unassembled WGS sequence"/>
</dbReference>
<name>A0A8H6CCH7_9LECA</name>
<dbReference type="RefSeq" id="XP_037150154.1">
    <property type="nucleotide sequence ID" value="XM_037294076.1"/>
</dbReference>
<keyword evidence="2" id="KW-1185">Reference proteome</keyword>
<dbReference type="AlphaFoldDB" id="A0A8H6CCH7"/>
<reference evidence="1 2" key="1">
    <citation type="journal article" date="2020" name="Genomics">
        <title>Complete, high-quality genomes from long-read metagenomic sequencing of two wolf lichen thalli reveals enigmatic genome architecture.</title>
        <authorList>
            <person name="McKenzie S.K."/>
            <person name="Walston R.F."/>
            <person name="Allen J.L."/>
        </authorList>
    </citation>
    <scope>NUCLEOTIDE SEQUENCE [LARGE SCALE GENOMIC DNA]</scope>
    <source>
        <strain evidence="1">WasteWater1</strain>
    </source>
</reference>
<evidence type="ECO:0008006" key="3">
    <source>
        <dbReference type="Google" id="ProtNLM"/>
    </source>
</evidence>
<comment type="caution">
    <text evidence="1">The sequence shown here is derived from an EMBL/GenBank/DDBJ whole genome shotgun (WGS) entry which is preliminary data.</text>
</comment>
<accession>A0A8H6CCH7</accession>
<sequence>MPTFQTLPVELQMLIMSNIHLNEIENFTLCTKFVHQLCKERLMEQYARKRYFFTIAVGHIDNNTWDGDPQIRGVHPFPILRDLLADPQTWLHAETLIVGRLEEPSADGFGDQEEAELDEFGLRDVVAQFKRNTWLLCKEFEKGFIDPSKVTSLEFYQSAIDAALFSITLWSIKGLKRFVYSFWASPPLDDAQWELRQIVGYLEAYTRKTLCHLELTGSSDVQRAENLFFEKGEPCIGSLCAFEVSKRIRLETMTLYKEIEGADSCTGEKEDIIYVEPGADLLVEPERVVDTLSALTCRGGLVGGLSNEDAIAMLEDLPARDRPPKMNL</sequence>
<evidence type="ECO:0000313" key="2">
    <source>
        <dbReference type="Proteomes" id="UP000593566"/>
    </source>
</evidence>
<dbReference type="GeneID" id="59331564"/>
<gene>
    <name evidence="1" type="ORF">HO133_003152</name>
</gene>
<evidence type="ECO:0000313" key="1">
    <source>
        <dbReference type="EMBL" id="KAF6220719.1"/>
    </source>
</evidence>
<protein>
    <recommendedName>
        <fullName evidence="3">F-box domain-containing protein</fullName>
    </recommendedName>
</protein>
<proteinExistence type="predicted"/>
<dbReference type="EMBL" id="JACCJB010000016">
    <property type="protein sequence ID" value="KAF6220719.1"/>
    <property type="molecule type" value="Genomic_DNA"/>
</dbReference>
<organism evidence="1 2">
    <name type="scientific">Letharia lupina</name>
    <dbReference type="NCBI Taxonomy" id="560253"/>
    <lineage>
        <taxon>Eukaryota</taxon>
        <taxon>Fungi</taxon>
        <taxon>Dikarya</taxon>
        <taxon>Ascomycota</taxon>
        <taxon>Pezizomycotina</taxon>
        <taxon>Lecanoromycetes</taxon>
        <taxon>OSLEUM clade</taxon>
        <taxon>Lecanoromycetidae</taxon>
        <taxon>Lecanorales</taxon>
        <taxon>Lecanorineae</taxon>
        <taxon>Parmeliaceae</taxon>
        <taxon>Letharia</taxon>
    </lineage>
</organism>